<dbReference type="Gene3D" id="1.10.510.10">
    <property type="entry name" value="Transferase(Phosphotransferase) domain 1"/>
    <property type="match status" value="1"/>
</dbReference>
<dbReference type="OrthoDB" id="4184546at2759"/>
<evidence type="ECO:0008006" key="3">
    <source>
        <dbReference type="Google" id="ProtNLM"/>
    </source>
</evidence>
<dbReference type="HOGENOM" id="CLU_641071_0_0_1"/>
<dbReference type="KEGG" id="pbn:PADG_11263"/>
<protein>
    <recommendedName>
        <fullName evidence="3">Protein kinase domain-containing protein</fullName>
    </recommendedName>
</protein>
<dbReference type="eggNOG" id="ENOG502RNZ0">
    <property type="taxonomic scope" value="Eukaryota"/>
</dbReference>
<keyword evidence="2" id="KW-1185">Reference proteome</keyword>
<dbReference type="GeneID" id="22587160"/>
<dbReference type="EMBL" id="KN275958">
    <property type="protein sequence ID" value="KGM92447.1"/>
    <property type="molecule type" value="Genomic_DNA"/>
</dbReference>
<reference evidence="1 2" key="1">
    <citation type="journal article" date="2011" name="PLoS Genet.">
        <title>Comparative genomic analysis of human fungal pathogens causing paracoccidioidomycosis.</title>
        <authorList>
            <person name="Desjardins C.A."/>
            <person name="Champion M.D."/>
            <person name="Holder J.W."/>
            <person name="Muszewska A."/>
            <person name="Goldberg J."/>
            <person name="Bailao A.M."/>
            <person name="Brigido M.M."/>
            <person name="Ferreira M.E."/>
            <person name="Garcia A.M."/>
            <person name="Grynberg M."/>
            <person name="Gujja S."/>
            <person name="Heiman D.I."/>
            <person name="Henn M.R."/>
            <person name="Kodira C.D."/>
            <person name="Leon-Narvaez H."/>
            <person name="Longo L.V."/>
            <person name="Ma L.J."/>
            <person name="Malavazi I."/>
            <person name="Matsuo A.L."/>
            <person name="Morais F.V."/>
            <person name="Pereira M."/>
            <person name="Rodriguez-Brito S."/>
            <person name="Sakthikumar S."/>
            <person name="Salem-Izacc S.M."/>
            <person name="Sykes S.M."/>
            <person name="Teixeira M.M."/>
            <person name="Vallejo M.C."/>
            <person name="Walter M.E."/>
            <person name="Yandava C."/>
            <person name="Young S."/>
            <person name="Zeng Q."/>
            <person name="Zucker J."/>
            <person name="Felipe M.S."/>
            <person name="Goldman G.H."/>
            <person name="Haas B.J."/>
            <person name="McEwen J.G."/>
            <person name="Nino-Vega G."/>
            <person name="Puccia R."/>
            <person name="San-Blas G."/>
            <person name="Soares C.M."/>
            <person name="Birren B.W."/>
            <person name="Cuomo C.A."/>
        </authorList>
    </citation>
    <scope>NUCLEOTIDE SEQUENCE [LARGE SCALE GENOMIC DNA]</scope>
    <source>
        <strain evidence="1 2">Pb18</strain>
    </source>
</reference>
<dbReference type="VEuPathDB" id="FungiDB:PADG_11263"/>
<evidence type="ECO:0000313" key="2">
    <source>
        <dbReference type="Proteomes" id="UP000001628"/>
    </source>
</evidence>
<dbReference type="AlphaFoldDB" id="A0A0A0HV06"/>
<accession>A0A0A0HV06</accession>
<proteinExistence type="predicted"/>
<name>A0A0A0HV06_PARBD</name>
<dbReference type="SUPFAM" id="SSF56112">
    <property type="entry name" value="Protein kinase-like (PK-like)"/>
    <property type="match status" value="1"/>
</dbReference>
<gene>
    <name evidence="1" type="ORF">PADG_11263</name>
</gene>
<dbReference type="InParanoid" id="A0A0A0HV06"/>
<dbReference type="Proteomes" id="UP000001628">
    <property type="component" value="Unassembled WGS sequence"/>
</dbReference>
<organism evidence="1 2">
    <name type="scientific">Paracoccidioides brasiliensis (strain Pb18)</name>
    <dbReference type="NCBI Taxonomy" id="502780"/>
    <lineage>
        <taxon>Eukaryota</taxon>
        <taxon>Fungi</taxon>
        <taxon>Dikarya</taxon>
        <taxon>Ascomycota</taxon>
        <taxon>Pezizomycotina</taxon>
        <taxon>Eurotiomycetes</taxon>
        <taxon>Eurotiomycetidae</taxon>
        <taxon>Onygenales</taxon>
        <taxon>Ajellomycetaceae</taxon>
        <taxon>Paracoccidioides</taxon>
    </lineage>
</organism>
<dbReference type="InterPro" id="IPR011009">
    <property type="entry name" value="Kinase-like_dom_sf"/>
</dbReference>
<sequence length="405" mass="44811">MAPPISCSTSASIPRHPLSLLSLVCLWNTHYAIHHSIKSCRSNSTIRLIKNHVVSYLWTGFLREQNGTIGSSMLLREMARTNLAFVKTAAPNDQHAKENLKRECENYLLIALGACFRKMCDAIGDPTNISNSDGGGISYAAFEWLETTLADVEHRPGKLFQSGSRCSAQPYAMRAPELWQGQPCTQPSQVWALAAMLLCWMKPGILGTGGCPTPMIRESWCIAKLMRLFPSWTVPPLDNDVRQCEFSILPKLSSTILHQRWNRFLFWRMSCEIVHMPIELMNLLHFMLIVNPDERPSAIHVLASNEFLALEKAVQNDIAHTILAPPTSLLSLLRLEYYNSISRNRGLIGSLFAGISIAITQKDAGCLLNGLLGFILLNVSALNLGATSIFLPAQSSGRLGSPSLP</sequence>
<evidence type="ECO:0000313" key="1">
    <source>
        <dbReference type="EMBL" id="KGM92447.1"/>
    </source>
</evidence>
<dbReference type="RefSeq" id="XP_010757827.1">
    <property type="nucleotide sequence ID" value="XM_010759525.1"/>
</dbReference>